<protein>
    <submittedName>
        <fullName evidence="1">Uncharacterized protein</fullName>
    </submittedName>
</protein>
<dbReference type="RefSeq" id="XP_014150236.1">
    <property type="nucleotide sequence ID" value="XM_014294761.1"/>
</dbReference>
<dbReference type="AlphaFoldDB" id="A0A0L0FHS2"/>
<dbReference type="EMBL" id="KQ243147">
    <property type="protein sequence ID" value="KNC76334.1"/>
    <property type="molecule type" value="Genomic_DNA"/>
</dbReference>
<keyword evidence="2" id="KW-1185">Reference proteome</keyword>
<dbReference type="PANTHER" id="PTHR13199">
    <property type="entry name" value="GH03947P"/>
    <property type="match status" value="1"/>
</dbReference>
<sequence length="551" mass="62354">MLDSQTRTDHNLVLCKRRAEVACKADQDAALDAVKRGAQNDYQGITKSMLPNEIGRYLLKLIVYETPNDGYLEYPHCTVGTAFRNANPLYIHCYKTKRKDVLLERWQLKFTCHDFVDEFQRKDLAKAIEYITEVRHRRNGSEYITINIQSDDESGLPEPACNYVEVYRQLKPPSKLPLERGEMAVCIICSVKVGTNSLPNLPNLPSHWADTRIERRVKSEQYAQYDRTRLCSSIKPIVGTVGNSFVRKFDSITKAEPIPDILPANISHARFTVRRDQLQSRFSGQCRKCIATSPLRFSRSHLQAEQRLAYCTWKSPPLVVASSSSRTPRPRALSMSAGAVRHDNGEGSPSLLRASTGFIGRIEHNLLTAKMSMMCAEPLMQFSVRLGVYSPTRSYSSVTLDANVTHFENSEDCWTARNSVLPYCAVVKREGNFADSRRPGWYRLPKSGSLNIAIINPNGTPIKVLVLKYDVSDMPPSCKTMIRQRYSTRVSDIGPRHPPRLRHAAHVVLATSSKNIVYLTGNLTLAFMHCVEDSDLDVTYESPQNPRYFPM</sequence>
<dbReference type="PANTHER" id="PTHR13199:SF11">
    <property type="entry name" value="PROTEIN ATOSSA"/>
    <property type="match status" value="1"/>
</dbReference>
<proteinExistence type="predicted"/>
<name>A0A0L0FHS2_9EUKA</name>
<dbReference type="GeneID" id="25911663"/>
<gene>
    <name evidence="1" type="ORF">SARC_11159</name>
</gene>
<dbReference type="Proteomes" id="UP000054560">
    <property type="component" value="Unassembled WGS sequence"/>
</dbReference>
<organism evidence="1 2">
    <name type="scientific">Sphaeroforma arctica JP610</name>
    <dbReference type="NCBI Taxonomy" id="667725"/>
    <lineage>
        <taxon>Eukaryota</taxon>
        <taxon>Ichthyosporea</taxon>
        <taxon>Ichthyophonida</taxon>
        <taxon>Sphaeroforma</taxon>
    </lineage>
</organism>
<reference evidence="1 2" key="1">
    <citation type="submission" date="2011-02" db="EMBL/GenBank/DDBJ databases">
        <title>The Genome Sequence of Sphaeroforma arctica JP610.</title>
        <authorList>
            <consortium name="The Broad Institute Genome Sequencing Platform"/>
            <person name="Russ C."/>
            <person name="Cuomo C."/>
            <person name="Young S.K."/>
            <person name="Zeng Q."/>
            <person name="Gargeya S."/>
            <person name="Alvarado L."/>
            <person name="Berlin A."/>
            <person name="Chapman S.B."/>
            <person name="Chen Z."/>
            <person name="Freedman E."/>
            <person name="Gellesch M."/>
            <person name="Goldberg J."/>
            <person name="Griggs A."/>
            <person name="Gujja S."/>
            <person name="Heilman E."/>
            <person name="Heiman D."/>
            <person name="Howarth C."/>
            <person name="Mehta T."/>
            <person name="Neiman D."/>
            <person name="Pearson M."/>
            <person name="Roberts A."/>
            <person name="Saif S."/>
            <person name="Shea T."/>
            <person name="Shenoy N."/>
            <person name="Sisk P."/>
            <person name="Stolte C."/>
            <person name="Sykes S."/>
            <person name="White J."/>
            <person name="Yandava C."/>
            <person name="Burger G."/>
            <person name="Gray M.W."/>
            <person name="Holland P.W.H."/>
            <person name="King N."/>
            <person name="Lang F.B.F."/>
            <person name="Roger A.J."/>
            <person name="Ruiz-Trillo I."/>
            <person name="Haas B."/>
            <person name="Nusbaum C."/>
            <person name="Birren B."/>
        </authorList>
    </citation>
    <scope>NUCLEOTIDE SEQUENCE [LARGE SCALE GENOMIC DNA]</scope>
    <source>
        <strain evidence="1 2">JP610</strain>
    </source>
</reference>
<evidence type="ECO:0000313" key="1">
    <source>
        <dbReference type="EMBL" id="KNC76334.1"/>
    </source>
</evidence>
<evidence type="ECO:0000313" key="2">
    <source>
        <dbReference type="Proteomes" id="UP000054560"/>
    </source>
</evidence>
<dbReference type="eggNOG" id="KOG2306">
    <property type="taxonomic scope" value="Eukaryota"/>
</dbReference>
<dbReference type="OrthoDB" id="8625101at2759"/>
<accession>A0A0L0FHS2</accession>
<dbReference type="InterPro" id="IPR051506">
    <property type="entry name" value="ATOS_Transcription_Regulators"/>
</dbReference>